<dbReference type="GO" id="GO:0008474">
    <property type="term" value="F:palmitoyl-(protein) hydrolase activity"/>
    <property type="evidence" value="ECO:0007669"/>
    <property type="project" value="UniProtKB-EC"/>
</dbReference>
<comment type="caution">
    <text evidence="23">The sequence shown here is derived from an EMBL/GenBank/DDBJ whole genome shotgun (WGS) entry which is preliminary data.</text>
</comment>
<dbReference type="PANTHER" id="PTHR11247:SF8">
    <property type="entry name" value="PALMITOYL-PROTEIN THIOESTERASE 1"/>
    <property type="match status" value="1"/>
</dbReference>
<dbReference type="Pfam" id="PF02089">
    <property type="entry name" value="Palm_thioest"/>
    <property type="match status" value="1"/>
</dbReference>
<evidence type="ECO:0000256" key="19">
    <source>
        <dbReference type="ARBA" id="ARBA00047734"/>
    </source>
</evidence>
<keyword evidence="15" id="KW-0458">Lysosome</keyword>
<dbReference type="InterPro" id="IPR029058">
    <property type="entry name" value="AB_hydrolase_fold"/>
</dbReference>
<evidence type="ECO:0000256" key="8">
    <source>
        <dbReference type="ARBA" id="ARBA00022525"/>
    </source>
</evidence>
<comment type="catalytic activity">
    <reaction evidence="21">
        <text>S-hexadecanoyl-N-acetylcysteamine + H2O = N-acetylcysteamine + hexadecanoate + H(+)</text>
        <dbReference type="Rhea" id="RHEA:84099"/>
        <dbReference type="ChEBI" id="CHEBI:7896"/>
        <dbReference type="ChEBI" id="CHEBI:15377"/>
        <dbReference type="ChEBI" id="CHEBI:15378"/>
        <dbReference type="ChEBI" id="CHEBI:74410"/>
        <dbReference type="ChEBI" id="CHEBI:233601"/>
    </reaction>
</comment>
<evidence type="ECO:0000256" key="22">
    <source>
        <dbReference type="SAM" id="SignalP"/>
    </source>
</evidence>
<dbReference type="GO" id="GO:0005576">
    <property type="term" value="C:extracellular region"/>
    <property type="evidence" value="ECO:0007669"/>
    <property type="project" value="UniProtKB-SubCell"/>
</dbReference>
<keyword evidence="8" id="KW-0964">Secreted</keyword>
<dbReference type="EC" id="3.1.2.22" evidence="6"/>
<evidence type="ECO:0000256" key="10">
    <source>
        <dbReference type="ARBA" id="ARBA00022801"/>
    </source>
</evidence>
<evidence type="ECO:0000256" key="7">
    <source>
        <dbReference type="ARBA" id="ARBA00014212"/>
    </source>
</evidence>
<organism evidence="23 24">
    <name type="scientific">Ameiurus melas</name>
    <name type="common">Black bullhead</name>
    <name type="synonym">Silurus melas</name>
    <dbReference type="NCBI Taxonomy" id="219545"/>
    <lineage>
        <taxon>Eukaryota</taxon>
        <taxon>Metazoa</taxon>
        <taxon>Chordata</taxon>
        <taxon>Craniata</taxon>
        <taxon>Vertebrata</taxon>
        <taxon>Euteleostomi</taxon>
        <taxon>Actinopterygii</taxon>
        <taxon>Neopterygii</taxon>
        <taxon>Teleostei</taxon>
        <taxon>Ostariophysi</taxon>
        <taxon>Siluriformes</taxon>
        <taxon>Ictaluridae</taxon>
        <taxon>Ameiurus</taxon>
    </lineage>
</organism>
<dbReference type="Gene3D" id="3.40.50.1820">
    <property type="entry name" value="alpha/beta hydrolase"/>
    <property type="match status" value="1"/>
</dbReference>
<comment type="similarity">
    <text evidence="5">Belongs to the palmitoyl-protein thioesterase family.</text>
</comment>
<evidence type="ECO:0000256" key="20">
    <source>
        <dbReference type="ARBA" id="ARBA00093191"/>
    </source>
</evidence>
<evidence type="ECO:0000256" key="14">
    <source>
        <dbReference type="ARBA" id="ARBA00023180"/>
    </source>
</evidence>
<dbReference type="InterPro" id="IPR002472">
    <property type="entry name" value="Palm_thioest"/>
</dbReference>
<sequence>MSNLEEVNQLNMASLLLFGSLLLLSGAAQGSNNSIPLVMWHGMGDNCCNPQSMGAIKKMVEEELPGIYVVSLMIGKTLKEDTESGFFMDVNEQVAFACDKIAQDPKLKGGYNAMGFSQGAQFLRAVAQRCPYPQMKNLISVGGQHQGVYGLPRCPGESSHICDWIRKALNSGAYTDLVQKHLVQAQYWHDPLNDDLYKQHSLFLADINQERVVNETYKKNLMTLETFVLVKFLQDTVVDPVISEWFGFFKTGQAKETETLQESTLYKEDRLGLAEMDKAGKLVFLASDGDHLQFTKDWFNAKLLPYLQ</sequence>
<dbReference type="PRINTS" id="PR00414">
    <property type="entry name" value="PPTHIESTRASE"/>
</dbReference>
<accession>A0A7J5ZW84</accession>
<keyword evidence="10" id="KW-0378">Hydrolase</keyword>
<evidence type="ECO:0000256" key="5">
    <source>
        <dbReference type="ARBA" id="ARBA00010758"/>
    </source>
</evidence>
<evidence type="ECO:0000313" key="23">
    <source>
        <dbReference type="EMBL" id="KAF4073979.1"/>
    </source>
</evidence>
<comment type="subcellular location">
    <subcellularLocation>
        <location evidence="1">Endoplasmic reticulum</location>
    </subcellularLocation>
    <subcellularLocation>
        <location evidence="3">Golgi apparatus</location>
    </subcellularLocation>
    <subcellularLocation>
        <location evidence="2">Lysosome</location>
    </subcellularLocation>
    <subcellularLocation>
        <location evidence="4">Secreted</location>
    </subcellularLocation>
</comment>
<dbReference type="GO" id="GO:0005783">
    <property type="term" value="C:endoplasmic reticulum"/>
    <property type="evidence" value="ECO:0007669"/>
    <property type="project" value="UniProtKB-SubCell"/>
</dbReference>
<evidence type="ECO:0000256" key="13">
    <source>
        <dbReference type="ARBA" id="ARBA00023157"/>
    </source>
</evidence>
<evidence type="ECO:0000256" key="1">
    <source>
        <dbReference type="ARBA" id="ARBA00004240"/>
    </source>
</evidence>
<dbReference type="GO" id="GO:0006898">
    <property type="term" value="P:receptor-mediated endocytosis"/>
    <property type="evidence" value="ECO:0007669"/>
    <property type="project" value="TreeGrafter"/>
</dbReference>
<proteinExistence type="inferred from homology"/>
<evidence type="ECO:0000256" key="17">
    <source>
        <dbReference type="ARBA" id="ARBA00038848"/>
    </source>
</evidence>
<dbReference type="GO" id="GO:0005794">
    <property type="term" value="C:Golgi apparatus"/>
    <property type="evidence" value="ECO:0007669"/>
    <property type="project" value="UniProtKB-SubCell"/>
</dbReference>
<evidence type="ECO:0000256" key="11">
    <source>
        <dbReference type="ARBA" id="ARBA00022824"/>
    </source>
</evidence>
<evidence type="ECO:0000256" key="21">
    <source>
        <dbReference type="ARBA" id="ARBA00093223"/>
    </source>
</evidence>
<keyword evidence="12" id="KW-0333">Golgi apparatus</keyword>
<keyword evidence="9 22" id="KW-0732">Signal</keyword>
<comment type="catalytic activity">
    <reaction evidence="19">
        <text>hexadecanoyl-CoA + H2O = hexadecanoate + CoA + H(+)</text>
        <dbReference type="Rhea" id="RHEA:16645"/>
        <dbReference type="ChEBI" id="CHEBI:7896"/>
        <dbReference type="ChEBI" id="CHEBI:15377"/>
        <dbReference type="ChEBI" id="CHEBI:15378"/>
        <dbReference type="ChEBI" id="CHEBI:57287"/>
        <dbReference type="ChEBI" id="CHEBI:57379"/>
        <dbReference type="EC" id="3.1.2.2"/>
    </reaction>
    <physiologicalReaction direction="left-to-right" evidence="19">
        <dbReference type="Rhea" id="RHEA:16646"/>
    </physiologicalReaction>
</comment>
<dbReference type="Proteomes" id="UP000593565">
    <property type="component" value="Unassembled WGS sequence"/>
</dbReference>
<feature type="signal peptide" evidence="22">
    <location>
        <begin position="1"/>
        <end position="30"/>
    </location>
</feature>
<gene>
    <name evidence="23" type="ORF">AMELA_G00249250</name>
</gene>
<evidence type="ECO:0000256" key="18">
    <source>
        <dbReference type="ARBA" id="ARBA00047337"/>
    </source>
</evidence>
<evidence type="ECO:0000313" key="24">
    <source>
        <dbReference type="Proteomes" id="UP000593565"/>
    </source>
</evidence>
<dbReference type="EMBL" id="JAAGNN010000023">
    <property type="protein sequence ID" value="KAF4073979.1"/>
    <property type="molecule type" value="Genomic_DNA"/>
</dbReference>
<keyword evidence="14" id="KW-0325">Glycoprotein</keyword>
<dbReference type="AlphaFoldDB" id="A0A7J5ZW84"/>
<reference evidence="23 24" key="1">
    <citation type="submission" date="2020-02" db="EMBL/GenBank/DDBJ databases">
        <title>A chromosome-scale genome assembly of the black bullhead catfish (Ameiurus melas).</title>
        <authorList>
            <person name="Wen M."/>
            <person name="Zham M."/>
            <person name="Cabau C."/>
            <person name="Klopp C."/>
            <person name="Donnadieu C."/>
            <person name="Roques C."/>
            <person name="Bouchez O."/>
            <person name="Lampietro C."/>
            <person name="Jouanno E."/>
            <person name="Herpin A."/>
            <person name="Louis A."/>
            <person name="Berthelot C."/>
            <person name="Parey E."/>
            <person name="Roest-Crollius H."/>
            <person name="Braasch I."/>
            <person name="Postlethwait J."/>
            <person name="Robinson-Rechavi M."/>
            <person name="Echchiki A."/>
            <person name="Begum T."/>
            <person name="Montfort J."/>
            <person name="Schartl M."/>
            <person name="Bobe J."/>
            <person name="Guiguen Y."/>
        </authorList>
    </citation>
    <scope>NUCLEOTIDE SEQUENCE [LARGE SCALE GENOMIC DNA]</scope>
    <source>
        <strain evidence="23">M_S1</strain>
        <tissue evidence="23">Blood</tissue>
    </source>
</reference>
<evidence type="ECO:0000256" key="15">
    <source>
        <dbReference type="ARBA" id="ARBA00023228"/>
    </source>
</evidence>
<dbReference type="SUPFAM" id="SSF53474">
    <property type="entry name" value="alpha/beta-Hydrolases"/>
    <property type="match status" value="1"/>
</dbReference>
<feature type="chain" id="PRO_5029695812" description="Palmitoyl-protein thioesterase 1" evidence="22">
    <location>
        <begin position="31"/>
        <end position="308"/>
    </location>
</feature>
<evidence type="ECO:0000256" key="12">
    <source>
        <dbReference type="ARBA" id="ARBA00023034"/>
    </source>
</evidence>
<dbReference type="GO" id="GO:0005764">
    <property type="term" value="C:lysosome"/>
    <property type="evidence" value="ECO:0007669"/>
    <property type="project" value="UniProtKB-SubCell"/>
</dbReference>
<keyword evidence="13" id="KW-1015">Disulfide bond</keyword>
<evidence type="ECO:0000256" key="16">
    <source>
        <dbReference type="ARBA" id="ARBA00031934"/>
    </source>
</evidence>
<comment type="catalytic activity">
    <reaction evidence="18">
        <text>S-hexadecanoyl-L-cysteinyl-[protein] + H2O = L-cysteinyl-[protein] + hexadecanoate + H(+)</text>
        <dbReference type="Rhea" id="RHEA:19233"/>
        <dbReference type="Rhea" id="RHEA-COMP:10131"/>
        <dbReference type="Rhea" id="RHEA-COMP:11032"/>
        <dbReference type="ChEBI" id="CHEBI:7896"/>
        <dbReference type="ChEBI" id="CHEBI:15377"/>
        <dbReference type="ChEBI" id="CHEBI:15378"/>
        <dbReference type="ChEBI" id="CHEBI:29950"/>
        <dbReference type="ChEBI" id="CHEBI:74151"/>
        <dbReference type="EC" id="3.1.2.22"/>
    </reaction>
</comment>
<keyword evidence="24" id="KW-1185">Reference proteome</keyword>
<evidence type="ECO:0000256" key="2">
    <source>
        <dbReference type="ARBA" id="ARBA00004371"/>
    </source>
</evidence>
<dbReference type="EC" id="3.1.2.2" evidence="17"/>
<comment type="catalytic activity">
    <reaction evidence="20">
        <text>S-hexadecanoyl-N-acetylcysteine methyl ester + H2O = N-acetylcysteine methyl ester + hexadecanoate + H(+)</text>
        <dbReference type="Rhea" id="RHEA:84103"/>
        <dbReference type="ChEBI" id="CHEBI:7896"/>
        <dbReference type="ChEBI" id="CHEBI:15377"/>
        <dbReference type="ChEBI" id="CHEBI:15378"/>
        <dbReference type="ChEBI" id="CHEBI:233604"/>
        <dbReference type="ChEBI" id="CHEBI:233605"/>
    </reaction>
</comment>
<dbReference type="PANTHER" id="PTHR11247">
    <property type="entry name" value="PALMITOYL-PROTEIN THIOESTERASE/DOLICHYLDIPHOSPHATASE 1"/>
    <property type="match status" value="1"/>
</dbReference>
<name>A0A7J5ZW84_AMEME</name>
<evidence type="ECO:0000256" key="4">
    <source>
        <dbReference type="ARBA" id="ARBA00004613"/>
    </source>
</evidence>
<dbReference type="FunFam" id="3.40.50.1820:FF:000098">
    <property type="entry name" value="palmitoyl-protein thioesterase 1"/>
    <property type="match status" value="1"/>
</dbReference>
<evidence type="ECO:0000256" key="9">
    <source>
        <dbReference type="ARBA" id="ARBA00022729"/>
    </source>
</evidence>
<keyword evidence="11" id="KW-0256">Endoplasmic reticulum</keyword>
<protein>
    <recommendedName>
        <fullName evidence="7">Palmitoyl-protein thioesterase 1</fullName>
        <ecNumber evidence="17">3.1.2.2</ecNumber>
        <ecNumber evidence="6">3.1.2.22</ecNumber>
    </recommendedName>
    <alternativeName>
        <fullName evidence="16">Palmitoyl-protein hydrolase 1</fullName>
    </alternativeName>
</protein>
<evidence type="ECO:0000256" key="3">
    <source>
        <dbReference type="ARBA" id="ARBA00004555"/>
    </source>
</evidence>
<evidence type="ECO:0000256" key="6">
    <source>
        <dbReference type="ARBA" id="ARBA00012423"/>
    </source>
</evidence>